<feature type="region of interest" description="Disordered" evidence="1">
    <location>
        <begin position="366"/>
        <end position="387"/>
    </location>
</feature>
<dbReference type="Proteomes" id="UP000765509">
    <property type="component" value="Unassembled WGS sequence"/>
</dbReference>
<feature type="chain" id="PRO_5040276475" evidence="2">
    <location>
        <begin position="20"/>
        <end position="1148"/>
    </location>
</feature>
<dbReference type="OrthoDB" id="2506705at2759"/>
<keyword evidence="2" id="KW-0732">Signal</keyword>
<feature type="compositionally biased region" description="Polar residues" evidence="1">
    <location>
        <begin position="440"/>
        <end position="449"/>
    </location>
</feature>
<feature type="region of interest" description="Disordered" evidence="1">
    <location>
        <begin position="552"/>
        <end position="574"/>
    </location>
</feature>
<protein>
    <submittedName>
        <fullName evidence="3">Uncharacterized protein</fullName>
    </submittedName>
</protein>
<feature type="region of interest" description="Disordered" evidence="1">
    <location>
        <begin position="438"/>
        <end position="462"/>
    </location>
</feature>
<feature type="compositionally biased region" description="Polar residues" evidence="1">
    <location>
        <begin position="559"/>
        <end position="569"/>
    </location>
</feature>
<feature type="region of interest" description="Disordered" evidence="1">
    <location>
        <begin position="591"/>
        <end position="667"/>
    </location>
</feature>
<feature type="region of interest" description="Disordered" evidence="1">
    <location>
        <begin position="495"/>
        <end position="517"/>
    </location>
</feature>
<evidence type="ECO:0000256" key="1">
    <source>
        <dbReference type="SAM" id="MobiDB-lite"/>
    </source>
</evidence>
<feature type="compositionally biased region" description="Basic and acidic residues" evidence="1">
    <location>
        <begin position="267"/>
        <end position="277"/>
    </location>
</feature>
<dbReference type="EMBL" id="AVOT02001803">
    <property type="protein sequence ID" value="MBW0468232.1"/>
    <property type="molecule type" value="Genomic_DNA"/>
</dbReference>
<evidence type="ECO:0000313" key="4">
    <source>
        <dbReference type="Proteomes" id="UP000765509"/>
    </source>
</evidence>
<keyword evidence="4" id="KW-1185">Reference proteome</keyword>
<name>A0A9Q3BMX3_9BASI</name>
<comment type="caution">
    <text evidence="3">The sequence shown here is derived from an EMBL/GenBank/DDBJ whole genome shotgun (WGS) entry which is preliminary data.</text>
</comment>
<sequence length="1148" mass="130730">MLPTIWLFIFLCHLYEVNSSLAETSSLSHLKPVADLNLKCEAEPALVTSSRPGTPCEGQSKQKLKNLQISESCVKEDGSDIDNRKKAPMQPGRPFQPRPLKQGAVEQPKHSQKGTKYFNNLHQAEGSTFHHSPVPQTSNLRGPASVDTPHAPLIHWEPVYRQTWISHVTLAPVITPVVNYEPALFLDHYTPHIVPQHPPMHRNQVTGRASPIIPSQANHARQSREVSSFQEGIEKKIPSGTVTKSFYRPKDSKETCSPQLESISRATKGEEVRRGLDDSSSSLKSGEDLPSSLKNGEKDSNSPLKCAIRANPEINIFPTHNIVRQESENNYSHVSLAPVGAENALQEGKKKKSELGTYRLHAKSASNFPYPRSETDHSAPKSAQESILGGNVKLPLESEVNYGKTLSKIEASKEHTPKEHFNNNKMLKPVEKSFAEAQKSRNNVHSNAKTVPREKFGSENLNIPLNQRKSLFVQSNENSVDKAESGWIIVKRKGNRKDLQQRTQSSKDQKTEQVDLHDLSFNSPFALDEIKMPSPSELDKLGVRAQSKLHEAKLLSPEGSPTSSFPKTNNHVDENKEKVLHLSFESIDKQENKNKCAVKSDDKAQEASEMSSAQDKNTSQPRSVDLGERHKLPTEAGGRTQQKKPKKKGSNRNFERHDNANISNPPKKDLYEEIETIFEPSDSNVNHNSAPVPKRITQGPLPEPAFVLDGTPKTPDLWQSQLYASPVNLREISGPLRQKAELVLSAQWEKMEDMIFPEAFSPWTEGQATNEIYPGLPTSPLHSQSETKQHFEGEISQILRKHLKLSDESKHLTLEDLDEKVFKILRESWALDRKGFIAKLRETQRNSDDISEFQRRLYTLSRQILQYTIVENWKNIKGWLIQKVQFSKSEVEEMEKTFQLSTRFPDMKNLLNKNLSRVKRFTNNKDKITSMLQKVMGITETEIRVKNFQYLQQYSDIPAWLKQTDYMEQYKGNGLNIGEVFEIGESLSFGDSTFQFTKEKAADLLNRMQAIYVGKALKAWPWYVSPERAFLIKNFPKEYESRMKCLMDLERLHNNRRLLHATSLVHKTDSRQKRIIMLEYEDVWNFLHNGLTPQYMTQMYLAGVGRAKKNEKKWRDFIGRAHNLLTKEQSSLAINWFMFGNPIVKVLD</sequence>
<feature type="compositionally biased region" description="Polar residues" evidence="1">
    <location>
        <begin position="255"/>
        <end position="265"/>
    </location>
</feature>
<feature type="region of interest" description="Disordered" evidence="1">
    <location>
        <begin position="240"/>
        <end position="304"/>
    </location>
</feature>
<accession>A0A9Q3BMX3</accession>
<feature type="region of interest" description="Disordered" evidence="1">
    <location>
        <begin position="75"/>
        <end position="112"/>
    </location>
</feature>
<reference evidence="3" key="1">
    <citation type="submission" date="2021-03" db="EMBL/GenBank/DDBJ databases">
        <title>Draft genome sequence of rust myrtle Austropuccinia psidii MF-1, a brazilian biotype.</title>
        <authorList>
            <person name="Quecine M.C."/>
            <person name="Pachon D.M.R."/>
            <person name="Bonatelli M.L."/>
            <person name="Correr F.H."/>
            <person name="Franceschini L.M."/>
            <person name="Leite T.F."/>
            <person name="Margarido G.R.A."/>
            <person name="Almeida C.A."/>
            <person name="Ferrarezi J.A."/>
            <person name="Labate C.A."/>
        </authorList>
    </citation>
    <scope>NUCLEOTIDE SEQUENCE</scope>
    <source>
        <strain evidence="3">MF-1</strain>
    </source>
</reference>
<feature type="compositionally biased region" description="Polar residues" evidence="1">
    <location>
        <begin position="608"/>
        <end position="622"/>
    </location>
</feature>
<dbReference type="AlphaFoldDB" id="A0A9Q3BMX3"/>
<feature type="compositionally biased region" description="Basic residues" evidence="1">
    <location>
        <begin position="641"/>
        <end position="650"/>
    </location>
</feature>
<feature type="signal peptide" evidence="2">
    <location>
        <begin position="1"/>
        <end position="19"/>
    </location>
</feature>
<feature type="compositionally biased region" description="Basic and acidic residues" evidence="1">
    <location>
        <begin position="591"/>
        <end position="606"/>
    </location>
</feature>
<feature type="compositionally biased region" description="Basic and acidic residues" evidence="1">
    <location>
        <begin position="75"/>
        <end position="85"/>
    </location>
</feature>
<evidence type="ECO:0000313" key="3">
    <source>
        <dbReference type="EMBL" id="MBW0468232.1"/>
    </source>
</evidence>
<feature type="compositionally biased region" description="Basic and acidic residues" evidence="1">
    <location>
        <begin position="496"/>
        <end position="517"/>
    </location>
</feature>
<evidence type="ECO:0000256" key="2">
    <source>
        <dbReference type="SAM" id="SignalP"/>
    </source>
</evidence>
<organism evidence="3 4">
    <name type="scientific">Austropuccinia psidii MF-1</name>
    <dbReference type="NCBI Taxonomy" id="1389203"/>
    <lineage>
        <taxon>Eukaryota</taxon>
        <taxon>Fungi</taxon>
        <taxon>Dikarya</taxon>
        <taxon>Basidiomycota</taxon>
        <taxon>Pucciniomycotina</taxon>
        <taxon>Pucciniomycetes</taxon>
        <taxon>Pucciniales</taxon>
        <taxon>Sphaerophragmiaceae</taxon>
        <taxon>Austropuccinia</taxon>
    </lineage>
</organism>
<feature type="compositionally biased region" description="Low complexity" evidence="1">
    <location>
        <begin position="278"/>
        <end position="292"/>
    </location>
</feature>
<proteinExistence type="predicted"/>
<gene>
    <name evidence="3" type="ORF">O181_007947</name>
</gene>